<proteinExistence type="predicted"/>
<sequence length="272" mass="30234">MSRLEQIDQAPSELPLQIAAAFESCYLLVTQNPAARSTGVTRRDSLTIHNYYLPGAALPNVELWRYYPSKRLHSVSFSTDTLDLIRYTPSTKLTVAGNEITQYHQTPQQTCCISVNGISPDYPLTMLQEIPVNKNADALFNTIVPEKGWPCVIFSAYWDQTGSIGKLELTNVFYAGGNEEEISCAYKLNESVWEPSDASVVTDLHDLGLEDIKIISLQSSPKSKQPDLIHVTFALRENTITRPQAVTVPNQTDIGYLIDQAACGKPLRLDIL</sequence>
<evidence type="ECO:0000313" key="2">
    <source>
        <dbReference type="Proteomes" id="UP000176854"/>
    </source>
</evidence>
<reference evidence="1 2" key="1">
    <citation type="journal article" date="2016" name="Nat. Commun.">
        <title>Thousands of microbial genomes shed light on interconnected biogeochemical processes in an aquifer system.</title>
        <authorList>
            <person name="Anantharaman K."/>
            <person name="Brown C.T."/>
            <person name="Hug L.A."/>
            <person name="Sharon I."/>
            <person name="Castelle C.J."/>
            <person name="Probst A.J."/>
            <person name="Thomas B.C."/>
            <person name="Singh A."/>
            <person name="Wilkins M.J."/>
            <person name="Karaoz U."/>
            <person name="Brodie E.L."/>
            <person name="Williams K.H."/>
            <person name="Hubbard S.S."/>
            <person name="Banfield J.F."/>
        </authorList>
    </citation>
    <scope>NUCLEOTIDE SEQUENCE [LARGE SCALE GENOMIC DNA]</scope>
</reference>
<protein>
    <submittedName>
        <fullName evidence="1">Uncharacterized protein</fullName>
    </submittedName>
</protein>
<name>A0A1F5ZD04_9BACT</name>
<dbReference type="STRING" id="1798373.A2154_05145"/>
<gene>
    <name evidence="1" type="ORF">A2154_05145</name>
</gene>
<accession>A0A1F5ZD04</accession>
<dbReference type="EMBL" id="MFJC01000007">
    <property type="protein sequence ID" value="OGG10007.1"/>
    <property type="molecule type" value="Genomic_DNA"/>
</dbReference>
<evidence type="ECO:0000313" key="1">
    <source>
        <dbReference type="EMBL" id="OGG10007.1"/>
    </source>
</evidence>
<dbReference type="AlphaFoldDB" id="A0A1F5ZD04"/>
<organism evidence="1 2">
    <name type="scientific">Candidatus Gottesmanbacteria bacterium RBG_16_43_7</name>
    <dbReference type="NCBI Taxonomy" id="1798373"/>
    <lineage>
        <taxon>Bacteria</taxon>
        <taxon>Candidatus Gottesmaniibacteriota</taxon>
    </lineage>
</organism>
<comment type="caution">
    <text evidence="1">The sequence shown here is derived from an EMBL/GenBank/DDBJ whole genome shotgun (WGS) entry which is preliminary data.</text>
</comment>
<dbReference type="Proteomes" id="UP000176854">
    <property type="component" value="Unassembled WGS sequence"/>
</dbReference>